<proteinExistence type="inferred from homology"/>
<protein>
    <recommendedName>
        <fullName evidence="4">Ribosome recycling factor domain-containing protein</fullName>
    </recommendedName>
</protein>
<feature type="coiled-coil region" evidence="3">
    <location>
        <begin position="128"/>
        <end position="155"/>
    </location>
</feature>
<sequence length="188" mass="21181">MDLSSIYAHLKAQSQKSLDYVLRELQQIRTGQMTPALVENLEVRAYGEASVMRLQQLASIAKEGPTTLVITPFDPSVVQDIEKAVIASPLGMSPRVDGRVIRIASAPLTEEQREKFAKLASEKVEDGKVKIRLQRDDARKNVKALLDQKAITEDDKFRAEKEIDTITKEFTDRLDEIKEKKQADIMSI</sequence>
<dbReference type="InterPro" id="IPR002661">
    <property type="entry name" value="Ribosome_recyc_fac"/>
</dbReference>
<dbReference type="AlphaFoldDB" id="A0A1F7HEN1"/>
<reference evidence="5 6" key="1">
    <citation type="journal article" date="2016" name="Nat. Commun.">
        <title>Thousands of microbial genomes shed light on interconnected biogeochemical processes in an aquifer system.</title>
        <authorList>
            <person name="Anantharaman K."/>
            <person name="Brown C.T."/>
            <person name="Hug L.A."/>
            <person name="Sharon I."/>
            <person name="Castelle C.J."/>
            <person name="Probst A.J."/>
            <person name="Thomas B.C."/>
            <person name="Singh A."/>
            <person name="Wilkins M.J."/>
            <person name="Karaoz U."/>
            <person name="Brodie E.L."/>
            <person name="Williams K.H."/>
            <person name="Hubbard S.S."/>
            <person name="Banfield J.F."/>
        </authorList>
    </citation>
    <scope>NUCLEOTIDE SEQUENCE [LARGE SCALE GENOMIC DNA]</scope>
</reference>
<dbReference type="InterPro" id="IPR036191">
    <property type="entry name" value="RRF_sf"/>
</dbReference>
<dbReference type="PANTHER" id="PTHR20982">
    <property type="entry name" value="RIBOSOME RECYCLING FACTOR"/>
    <property type="match status" value="1"/>
</dbReference>
<evidence type="ECO:0000256" key="2">
    <source>
        <dbReference type="ARBA" id="ARBA00022917"/>
    </source>
</evidence>
<comment type="caution">
    <text evidence="5">The sequence shown here is derived from an EMBL/GenBank/DDBJ whole genome shotgun (WGS) entry which is preliminary data.</text>
</comment>
<gene>
    <name evidence="5" type="ORF">A3D08_03150</name>
</gene>
<comment type="similarity">
    <text evidence="1">Belongs to the RRF family.</text>
</comment>
<evidence type="ECO:0000256" key="3">
    <source>
        <dbReference type="SAM" id="Coils"/>
    </source>
</evidence>
<feature type="domain" description="Ribosome recycling factor" evidence="4">
    <location>
        <begin position="23"/>
        <end position="186"/>
    </location>
</feature>
<dbReference type="PANTHER" id="PTHR20982:SF3">
    <property type="entry name" value="MITOCHONDRIAL RIBOSOME RECYCLING FACTOR PSEUDO 1"/>
    <property type="match status" value="1"/>
</dbReference>
<dbReference type="SUPFAM" id="SSF55194">
    <property type="entry name" value="Ribosome recycling factor, RRF"/>
    <property type="match status" value="1"/>
</dbReference>
<organism evidence="5 6">
    <name type="scientific">Candidatus Roizmanbacteria bacterium RIFCSPHIGHO2_02_FULL_43_11</name>
    <dbReference type="NCBI Taxonomy" id="1802043"/>
    <lineage>
        <taxon>Bacteria</taxon>
        <taxon>Candidatus Roizmaniibacteriota</taxon>
    </lineage>
</organism>
<dbReference type="EMBL" id="MFZT01000041">
    <property type="protein sequence ID" value="OGK29678.1"/>
    <property type="molecule type" value="Genomic_DNA"/>
</dbReference>
<evidence type="ECO:0000313" key="5">
    <source>
        <dbReference type="EMBL" id="OGK29678.1"/>
    </source>
</evidence>
<dbReference type="Pfam" id="PF01765">
    <property type="entry name" value="RRF"/>
    <property type="match status" value="1"/>
</dbReference>
<evidence type="ECO:0000256" key="1">
    <source>
        <dbReference type="ARBA" id="ARBA00005912"/>
    </source>
</evidence>
<dbReference type="GO" id="GO:0043023">
    <property type="term" value="F:ribosomal large subunit binding"/>
    <property type="evidence" value="ECO:0007669"/>
    <property type="project" value="TreeGrafter"/>
</dbReference>
<keyword evidence="3" id="KW-0175">Coiled coil</keyword>
<accession>A0A1F7HEN1</accession>
<name>A0A1F7HEN1_9BACT</name>
<dbReference type="InterPro" id="IPR023584">
    <property type="entry name" value="Ribosome_recyc_fac_dom"/>
</dbReference>
<dbReference type="FunFam" id="3.30.1360.40:FF:000001">
    <property type="entry name" value="Ribosome-recycling factor"/>
    <property type="match status" value="1"/>
</dbReference>
<dbReference type="Gene3D" id="3.30.1360.40">
    <property type="match status" value="1"/>
</dbReference>
<dbReference type="Proteomes" id="UP000178098">
    <property type="component" value="Unassembled WGS sequence"/>
</dbReference>
<evidence type="ECO:0000313" key="6">
    <source>
        <dbReference type="Proteomes" id="UP000178098"/>
    </source>
</evidence>
<evidence type="ECO:0000259" key="4">
    <source>
        <dbReference type="Pfam" id="PF01765"/>
    </source>
</evidence>
<dbReference type="GO" id="GO:0006412">
    <property type="term" value="P:translation"/>
    <property type="evidence" value="ECO:0007669"/>
    <property type="project" value="UniProtKB-KW"/>
</dbReference>
<dbReference type="Gene3D" id="1.10.132.20">
    <property type="entry name" value="Ribosome-recycling factor"/>
    <property type="match status" value="1"/>
</dbReference>
<keyword evidence="2" id="KW-0648">Protein biosynthesis</keyword>